<dbReference type="InterPro" id="IPR015590">
    <property type="entry name" value="Aldehyde_DH_dom"/>
</dbReference>
<dbReference type="Pfam" id="PF00171">
    <property type="entry name" value="Aldedh"/>
    <property type="match status" value="1"/>
</dbReference>
<dbReference type="RefSeq" id="XP_016640009.1">
    <property type="nucleotide sequence ID" value="XM_016790706.1"/>
</dbReference>
<dbReference type="SUPFAM" id="SSF53720">
    <property type="entry name" value="ALDH-like"/>
    <property type="match status" value="1"/>
</dbReference>
<protein>
    <recommendedName>
        <fullName evidence="3">aldehyde dehydrogenase (NAD(+))</fullName>
        <ecNumber evidence="3">1.2.1.3</ecNumber>
    </recommendedName>
</protein>
<evidence type="ECO:0000256" key="2">
    <source>
        <dbReference type="ARBA" id="ARBA00023002"/>
    </source>
</evidence>
<dbReference type="AlphaFoldDB" id="A0A084FYP8"/>
<dbReference type="HOGENOM" id="CLU_005391_0_1_1"/>
<dbReference type="EC" id="1.2.1.3" evidence="3"/>
<name>A0A084FYP8_PSEDA</name>
<evidence type="ECO:0000256" key="1">
    <source>
        <dbReference type="ARBA" id="ARBA00009986"/>
    </source>
</evidence>
<dbReference type="InterPro" id="IPR016162">
    <property type="entry name" value="Ald_DH_N"/>
</dbReference>
<evidence type="ECO:0000259" key="7">
    <source>
        <dbReference type="Pfam" id="PF00171"/>
    </source>
</evidence>
<dbReference type="GO" id="GO:0004029">
    <property type="term" value="F:aldehyde dehydrogenase (NAD+) activity"/>
    <property type="evidence" value="ECO:0007669"/>
    <property type="project" value="UniProtKB-EC"/>
</dbReference>
<evidence type="ECO:0000256" key="4">
    <source>
        <dbReference type="ARBA" id="ARBA00049194"/>
    </source>
</evidence>
<dbReference type="PROSITE" id="PS00687">
    <property type="entry name" value="ALDEHYDE_DEHYDR_GLU"/>
    <property type="match status" value="1"/>
</dbReference>
<reference evidence="8 9" key="1">
    <citation type="journal article" date="2014" name="Genome Announc.">
        <title>Draft genome sequence of the pathogenic fungus Scedosporium apiospermum.</title>
        <authorList>
            <person name="Vandeputte P."/>
            <person name="Ghamrawi S."/>
            <person name="Rechenmann M."/>
            <person name="Iltis A."/>
            <person name="Giraud S."/>
            <person name="Fleury M."/>
            <person name="Thornton C."/>
            <person name="Delhaes L."/>
            <person name="Meyer W."/>
            <person name="Papon N."/>
            <person name="Bouchara J.P."/>
        </authorList>
    </citation>
    <scope>NUCLEOTIDE SEQUENCE [LARGE SCALE GENOMIC DNA]</scope>
    <source>
        <strain evidence="8 9">IHEM 14462</strain>
    </source>
</reference>
<organism evidence="8 9">
    <name type="scientific">Pseudallescheria apiosperma</name>
    <name type="common">Scedosporium apiospermum</name>
    <dbReference type="NCBI Taxonomy" id="563466"/>
    <lineage>
        <taxon>Eukaryota</taxon>
        <taxon>Fungi</taxon>
        <taxon>Dikarya</taxon>
        <taxon>Ascomycota</taxon>
        <taxon>Pezizomycotina</taxon>
        <taxon>Sordariomycetes</taxon>
        <taxon>Hypocreomycetidae</taxon>
        <taxon>Microascales</taxon>
        <taxon>Microascaceae</taxon>
        <taxon>Scedosporium</taxon>
    </lineage>
</organism>
<sequence length="480" mass="51862">MAGRTPQKFQIPTQLFINGKLVDSHSTERHGLYNPIDETLITDQIQYAVAEDVDAAVAAAQAALQGPWKKFTAAARGDCLLKLAELLLEHKEELAWLDATPIGKPEAFSKMEVDMGVSIFKYYAGWADKYVGESAPAHDGFMKIVRHEPLGVTCGINPWNGPISTMCLKLAPALATGNVMILKPSEKTPFGTIRFAALATEAGIVPPGVIQTLPGDGKTGALLSSHMGIRKISFTGSVATGKRIQQAAAASNLKRVTLELGGKSPSAIFDDCNFENAVFWSTLAITQNTGQACFAASRLYVQESIAGKFIAAFTEAMKKKIEGLGTELGPLADASQLQRVASFFERDAGKTQVLVGGKRHGDKGCFWEPTILFNPDLNAELYREEIFGPVVCVRTFKDEAEFLRLANDSEFGLMAGVFTQDINRAMRLAAELDSGVVGINCVSYINLEAPFGGTKQSGVGREMSHYALRAYTEPKTVLIK</sequence>
<gene>
    <name evidence="8" type="ORF">SAPIO_CDS9267</name>
</gene>
<dbReference type="KEGG" id="sapo:SAPIO_CDS9267"/>
<comment type="caution">
    <text evidence="8">The sequence shown here is derived from an EMBL/GenBank/DDBJ whole genome shotgun (WGS) entry which is preliminary data.</text>
</comment>
<dbReference type="OMA" id="GREMSHY"/>
<proteinExistence type="inferred from homology"/>
<comment type="similarity">
    <text evidence="1 6">Belongs to the aldehyde dehydrogenase family.</text>
</comment>
<feature type="domain" description="Aldehyde dehydrogenase" evidence="7">
    <location>
        <begin position="23"/>
        <end position="477"/>
    </location>
</feature>
<dbReference type="InterPro" id="IPR029510">
    <property type="entry name" value="Ald_DH_CS_GLU"/>
</dbReference>
<dbReference type="InterPro" id="IPR016161">
    <property type="entry name" value="Ald_DH/histidinol_DH"/>
</dbReference>
<dbReference type="VEuPathDB" id="FungiDB:SAPIO_CDS9267"/>
<evidence type="ECO:0000256" key="5">
    <source>
        <dbReference type="PROSITE-ProRule" id="PRU10007"/>
    </source>
</evidence>
<dbReference type="OrthoDB" id="310895at2759"/>
<dbReference type="EMBL" id="JOWA01000132">
    <property type="protein sequence ID" value="KEZ40210.1"/>
    <property type="molecule type" value="Genomic_DNA"/>
</dbReference>
<dbReference type="InterPro" id="IPR016163">
    <property type="entry name" value="Ald_DH_C"/>
</dbReference>
<dbReference type="PANTHER" id="PTHR11699">
    <property type="entry name" value="ALDEHYDE DEHYDROGENASE-RELATED"/>
    <property type="match status" value="1"/>
</dbReference>
<dbReference type="FunFam" id="3.40.605.10:FF:000007">
    <property type="entry name" value="NAD/NADP-dependent betaine aldehyde dehydrogenase"/>
    <property type="match status" value="1"/>
</dbReference>
<comment type="catalytic activity">
    <reaction evidence="4">
        <text>an aldehyde + NAD(+) + H2O = a carboxylate + NADH + 2 H(+)</text>
        <dbReference type="Rhea" id="RHEA:16185"/>
        <dbReference type="ChEBI" id="CHEBI:15377"/>
        <dbReference type="ChEBI" id="CHEBI:15378"/>
        <dbReference type="ChEBI" id="CHEBI:17478"/>
        <dbReference type="ChEBI" id="CHEBI:29067"/>
        <dbReference type="ChEBI" id="CHEBI:57540"/>
        <dbReference type="ChEBI" id="CHEBI:57945"/>
        <dbReference type="EC" id="1.2.1.3"/>
    </reaction>
</comment>
<evidence type="ECO:0000256" key="6">
    <source>
        <dbReference type="RuleBase" id="RU003345"/>
    </source>
</evidence>
<evidence type="ECO:0000256" key="3">
    <source>
        <dbReference type="ARBA" id="ARBA00024226"/>
    </source>
</evidence>
<keyword evidence="9" id="KW-1185">Reference proteome</keyword>
<dbReference type="Gene3D" id="3.40.605.10">
    <property type="entry name" value="Aldehyde Dehydrogenase, Chain A, domain 1"/>
    <property type="match status" value="1"/>
</dbReference>
<dbReference type="Proteomes" id="UP000028545">
    <property type="component" value="Unassembled WGS sequence"/>
</dbReference>
<feature type="active site" evidence="5">
    <location>
        <position position="259"/>
    </location>
</feature>
<evidence type="ECO:0000313" key="9">
    <source>
        <dbReference type="Proteomes" id="UP000028545"/>
    </source>
</evidence>
<accession>A0A084FYP8</accession>
<dbReference type="GeneID" id="27728339"/>
<evidence type="ECO:0000313" key="8">
    <source>
        <dbReference type="EMBL" id="KEZ40210.1"/>
    </source>
</evidence>
<dbReference type="Gene3D" id="3.40.309.10">
    <property type="entry name" value="Aldehyde Dehydrogenase, Chain A, domain 2"/>
    <property type="match status" value="1"/>
</dbReference>
<keyword evidence="2 6" id="KW-0560">Oxidoreductase</keyword>